<evidence type="ECO:0000256" key="1">
    <source>
        <dbReference type="SAM" id="MobiDB-lite"/>
    </source>
</evidence>
<feature type="domain" description="Mutator-like transposase" evidence="2">
    <location>
        <begin position="69"/>
        <end position="198"/>
    </location>
</feature>
<dbReference type="AlphaFoldDB" id="A0AAV6TTC5"/>
<feature type="region of interest" description="Disordered" evidence="1">
    <location>
        <begin position="13"/>
        <end position="36"/>
    </location>
</feature>
<reference evidence="3 4" key="1">
    <citation type="journal article" date="2022" name="Nat. Ecol. Evol.">
        <title>A masculinizing supergene underlies an exaggerated male reproductive morph in a spider.</title>
        <authorList>
            <person name="Hendrickx F."/>
            <person name="De Corte Z."/>
            <person name="Sonet G."/>
            <person name="Van Belleghem S.M."/>
            <person name="Kostlbacher S."/>
            <person name="Vangestel C."/>
        </authorList>
    </citation>
    <scope>NUCLEOTIDE SEQUENCE [LARGE SCALE GENOMIC DNA]</scope>
    <source>
        <strain evidence="3">W744_W776</strain>
    </source>
</reference>
<dbReference type="EMBL" id="JAFNEN010001131">
    <property type="protein sequence ID" value="KAG8174842.1"/>
    <property type="molecule type" value="Genomic_DNA"/>
</dbReference>
<protein>
    <recommendedName>
        <fullName evidence="2">Mutator-like transposase domain-containing protein</fullName>
    </recommendedName>
</protein>
<evidence type="ECO:0000313" key="4">
    <source>
        <dbReference type="Proteomes" id="UP000827092"/>
    </source>
</evidence>
<dbReference type="InterPro" id="IPR049012">
    <property type="entry name" value="Mutator_transp_dom"/>
</dbReference>
<accession>A0AAV6TTC5</accession>
<keyword evidence="4" id="KW-1185">Reference proteome</keyword>
<dbReference type="Pfam" id="PF20700">
    <property type="entry name" value="Mutator"/>
    <property type="match status" value="1"/>
</dbReference>
<evidence type="ECO:0000259" key="2">
    <source>
        <dbReference type="Pfam" id="PF20700"/>
    </source>
</evidence>
<evidence type="ECO:0000313" key="3">
    <source>
        <dbReference type="EMBL" id="KAG8174842.1"/>
    </source>
</evidence>
<organism evidence="3 4">
    <name type="scientific">Oedothorax gibbosus</name>
    <dbReference type="NCBI Taxonomy" id="931172"/>
    <lineage>
        <taxon>Eukaryota</taxon>
        <taxon>Metazoa</taxon>
        <taxon>Ecdysozoa</taxon>
        <taxon>Arthropoda</taxon>
        <taxon>Chelicerata</taxon>
        <taxon>Arachnida</taxon>
        <taxon>Araneae</taxon>
        <taxon>Araneomorphae</taxon>
        <taxon>Entelegynae</taxon>
        <taxon>Araneoidea</taxon>
        <taxon>Linyphiidae</taxon>
        <taxon>Erigoninae</taxon>
        <taxon>Oedothorax</taxon>
    </lineage>
</organism>
<gene>
    <name evidence="3" type="ORF">JTE90_010877</name>
</gene>
<comment type="caution">
    <text evidence="3">The sequence shown here is derived from an EMBL/GenBank/DDBJ whole genome shotgun (WGS) entry which is preliminary data.</text>
</comment>
<sequence>MVRNRTVFKKRKNVGKPSIVDPGTPTPGNSSNVPVAPVTASASKKKLAKNESCYKELQQKELSCNSNILLDISLLSEALEKFAACKKCGENISLETKCRAEIVHEIQLRCQLCDNKLNFNSSKKVKTSTATLYENNVRLVFALRTIGKGRAAGETFCGIMNVTPPPEKFSAYTELLLNASTDVCESSMAKAIDNAVALEGSTNITVALDEPGSNCFSCFETLDARRIHVAEKKHSVIQKKARLRQSRGKRMLEDTFAAAEGDEPAYSAGNN</sequence>
<proteinExistence type="predicted"/>
<name>A0AAV6TTC5_9ARAC</name>
<dbReference type="Proteomes" id="UP000827092">
    <property type="component" value="Unassembled WGS sequence"/>
</dbReference>